<accession>A0A2M7TK83</accession>
<gene>
    <name evidence="2" type="ORF">COY29_05570</name>
</gene>
<dbReference type="InterPro" id="IPR036515">
    <property type="entry name" value="Transposase_17_sf"/>
</dbReference>
<dbReference type="InterPro" id="IPR002686">
    <property type="entry name" value="Transposase_17"/>
</dbReference>
<dbReference type="Proteomes" id="UP000229753">
    <property type="component" value="Unassembled WGS sequence"/>
</dbReference>
<dbReference type="PANTHER" id="PTHR34322:SF2">
    <property type="entry name" value="TRANSPOSASE IS200-LIKE DOMAIN-CONTAINING PROTEIN"/>
    <property type="match status" value="1"/>
</dbReference>
<comment type="caution">
    <text evidence="2">The sequence shown here is derived from an EMBL/GenBank/DDBJ whole genome shotgun (WGS) entry which is preliminary data.</text>
</comment>
<dbReference type="GO" id="GO:0006313">
    <property type="term" value="P:DNA transposition"/>
    <property type="evidence" value="ECO:0007669"/>
    <property type="project" value="InterPro"/>
</dbReference>
<reference evidence="3" key="1">
    <citation type="submission" date="2017-09" db="EMBL/GenBank/DDBJ databases">
        <title>Depth-based differentiation of microbial function through sediment-hosted aquifers and enrichment of novel symbionts in the deep terrestrial subsurface.</title>
        <authorList>
            <person name="Probst A.J."/>
            <person name="Ladd B."/>
            <person name="Jarett J.K."/>
            <person name="Geller-Mcgrath D.E."/>
            <person name="Sieber C.M.K."/>
            <person name="Emerson J.B."/>
            <person name="Anantharaman K."/>
            <person name="Thomas B.C."/>
            <person name="Malmstrom R."/>
            <person name="Stieglmeier M."/>
            <person name="Klingl A."/>
            <person name="Woyke T."/>
            <person name="Ryan C.M."/>
            <person name="Banfield J.F."/>
        </authorList>
    </citation>
    <scope>NUCLEOTIDE SEQUENCE [LARGE SCALE GENOMIC DNA]</scope>
</reference>
<feature type="domain" description="Transposase IS200-like" evidence="1">
    <location>
        <begin position="9"/>
        <end position="153"/>
    </location>
</feature>
<dbReference type="Pfam" id="PF01797">
    <property type="entry name" value="Y1_Tnp"/>
    <property type="match status" value="1"/>
</dbReference>
<organism evidence="2 3">
    <name type="scientific">Candidatus Woesebacteria bacterium CG_4_10_14_0_2_um_filter_39_14</name>
    <dbReference type="NCBI Taxonomy" id="1975054"/>
    <lineage>
        <taxon>Bacteria</taxon>
        <taxon>Candidatus Woeseibacteriota</taxon>
    </lineage>
</organism>
<protein>
    <recommendedName>
        <fullName evidence="1">Transposase IS200-like domain-containing protein</fullName>
    </recommendedName>
</protein>
<dbReference type="GO" id="GO:0004803">
    <property type="term" value="F:transposase activity"/>
    <property type="evidence" value="ECO:0007669"/>
    <property type="project" value="InterPro"/>
</dbReference>
<dbReference type="PANTHER" id="PTHR34322">
    <property type="entry name" value="TRANSPOSASE, Y1_TNP DOMAIN-CONTAINING"/>
    <property type="match status" value="1"/>
</dbReference>
<dbReference type="GO" id="GO:0003677">
    <property type="term" value="F:DNA binding"/>
    <property type="evidence" value="ECO:0007669"/>
    <property type="project" value="InterPro"/>
</dbReference>
<evidence type="ECO:0000313" key="2">
    <source>
        <dbReference type="EMBL" id="PIZ47143.1"/>
    </source>
</evidence>
<dbReference type="AlphaFoldDB" id="A0A2M7TK83"/>
<dbReference type="EMBL" id="PFNO01000189">
    <property type="protein sequence ID" value="PIZ47143.1"/>
    <property type="molecule type" value="Genomic_DNA"/>
</dbReference>
<evidence type="ECO:0000313" key="3">
    <source>
        <dbReference type="Proteomes" id="UP000229753"/>
    </source>
</evidence>
<name>A0A2M7TK83_9BACT</name>
<dbReference type="SMART" id="SM01321">
    <property type="entry name" value="Y1_Tnp"/>
    <property type="match status" value="1"/>
</dbReference>
<dbReference type="SUPFAM" id="SSF143422">
    <property type="entry name" value="Transposase IS200-like"/>
    <property type="match status" value="1"/>
</dbReference>
<dbReference type="Gene3D" id="3.30.70.1290">
    <property type="entry name" value="Transposase IS200-like"/>
    <property type="match status" value="1"/>
</dbReference>
<evidence type="ECO:0000259" key="1">
    <source>
        <dbReference type="SMART" id="SM01321"/>
    </source>
</evidence>
<sequence length="225" mass="26689">MPGREIPLVNNEIYHILNKGISSQPIFLTKRDYNRALQTIFYYQNQQLLLKYSRFLSLSNKQRLLILEKLKKERLILVEIIAFCLMPNHFHLLLKQVIGGGIPKFIGNFTNSYTRYFNTKNKREGALFKGKFKAVRIESDEQLLHVSRYIHLNPYSSYVIKTLGELENYPYSSLPEYLQKLPNNFCQKEIILGQFKNINSYKNFVFDQADYQRELENIKHLILEE</sequence>
<proteinExistence type="predicted"/>